<reference evidence="1" key="1">
    <citation type="submission" date="2019-08" db="EMBL/GenBank/DDBJ databases">
        <title>The genome of the North American firefly Photinus pyralis.</title>
        <authorList>
            <consortium name="Photinus pyralis genome working group"/>
            <person name="Fallon T.R."/>
            <person name="Sander Lower S.E."/>
            <person name="Weng J.-K."/>
        </authorList>
    </citation>
    <scope>NUCLEOTIDE SEQUENCE</scope>
    <source>
        <strain evidence="1">TRF0915ILg1</strain>
        <tissue evidence="1">Whole body</tissue>
    </source>
</reference>
<sequence>MMEIPVYTPELTKEFPTDDKNKSFFTQARKLLSISSKGISPLERLAIKKAGNEVGQKHSLVQLQQDLLNVLYNVFGCHGYLLFSVSSNTKDENEDNNVKIIDQRGLLTEIKEVIDPLVQKSDLLAYNKTTNQAEQYNIRQITHFNRQVAKVSSTNSNLVFIDTSNLFMSLVAVLYRRIADMIYLADIDNRPIPT</sequence>
<dbReference type="AlphaFoldDB" id="A0A8K0DT47"/>
<dbReference type="EMBL" id="VTPC01000364">
    <property type="protein sequence ID" value="KAF2905995.1"/>
    <property type="molecule type" value="Genomic_DNA"/>
</dbReference>
<accession>A0A8K0DT47</accession>
<comment type="caution">
    <text evidence="1">The sequence shown here is derived from an EMBL/GenBank/DDBJ whole genome shotgun (WGS) entry which is preliminary data.</text>
</comment>
<proteinExistence type="predicted"/>
<gene>
    <name evidence="1" type="ORF">ILUMI_00181</name>
</gene>
<evidence type="ECO:0000313" key="2">
    <source>
        <dbReference type="Proteomes" id="UP000801492"/>
    </source>
</evidence>
<evidence type="ECO:0000313" key="1">
    <source>
        <dbReference type="EMBL" id="KAF2905995.1"/>
    </source>
</evidence>
<dbReference type="Proteomes" id="UP000801492">
    <property type="component" value="Unassembled WGS sequence"/>
</dbReference>
<organism evidence="1 2">
    <name type="scientific">Ignelater luminosus</name>
    <name type="common">Cucubano</name>
    <name type="synonym">Pyrophorus luminosus</name>
    <dbReference type="NCBI Taxonomy" id="2038154"/>
    <lineage>
        <taxon>Eukaryota</taxon>
        <taxon>Metazoa</taxon>
        <taxon>Ecdysozoa</taxon>
        <taxon>Arthropoda</taxon>
        <taxon>Hexapoda</taxon>
        <taxon>Insecta</taxon>
        <taxon>Pterygota</taxon>
        <taxon>Neoptera</taxon>
        <taxon>Endopterygota</taxon>
        <taxon>Coleoptera</taxon>
        <taxon>Polyphaga</taxon>
        <taxon>Elateriformia</taxon>
        <taxon>Elateroidea</taxon>
        <taxon>Elateridae</taxon>
        <taxon>Agrypninae</taxon>
        <taxon>Pyrophorini</taxon>
        <taxon>Ignelater</taxon>
    </lineage>
</organism>
<keyword evidence="2" id="KW-1185">Reference proteome</keyword>
<protein>
    <submittedName>
        <fullName evidence="1">Uncharacterized protein</fullName>
    </submittedName>
</protein>
<name>A0A8K0DT47_IGNLU</name>